<evidence type="ECO:0000313" key="3">
    <source>
        <dbReference type="Proteomes" id="UP000027037"/>
    </source>
</evidence>
<organism evidence="2 3">
    <name type="scientific">Hyphomonas beringensis</name>
    <dbReference type="NCBI Taxonomy" id="1280946"/>
    <lineage>
        <taxon>Bacteria</taxon>
        <taxon>Pseudomonadati</taxon>
        <taxon>Pseudomonadota</taxon>
        <taxon>Alphaproteobacteria</taxon>
        <taxon>Hyphomonadales</taxon>
        <taxon>Hyphomonadaceae</taxon>
        <taxon>Hyphomonas</taxon>
    </lineage>
</organism>
<comment type="caution">
    <text evidence="2">The sequence shown here is derived from an EMBL/GenBank/DDBJ whole genome shotgun (WGS) entry which is preliminary data.</text>
</comment>
<accession>A0A062UAK0</accession>
<reference evidence="2 3" key="1">
    <citation type="journal article" date="2014" name="Antonie Van Leeuwenhoek">
        <title>Hyphomonas beringensis sp. nov. and Hyphomonas chukchiensis sp. nov., isolated from surface seawater of the Bering Sea and Chukchi Sea.</title>
        <authorList>
            <person name="Li C."/>
            <person name="Lai Q."/>
            <person name="Li G."/>
            <person name="Dong C."/>
            <person name="Wang J."/>
            <person name="Liao Y."/>
            <person name="Shao Z."/>
        </authorList>
    </citation>
    <scope>NUCLEOTIDE SEQUENCE [LARGE SCALE GENOMIC DNA]</scope>
    <source>
        <strain evidence="2 3">25B14_1</strain>
    </source>
</reference>
<keyword evidence="1" id="KW-0472">Membrane</keyword>
<dbReference type="eggNOG" id="COG5349">
    <property type="taxonomic scope" value="Bacteria"/>
</dbReference>
<feature type="transmembrane region" description="Helical" evidence="1">
    <location>
        <begin position="61"/>
        <end position="80"/>
    </location>
</feature>
<name>A0A062UAK0_9PROT</name>
<dbReference type="InterPro" id="IPR009325">
    <property type="entry name" value="DUF983"/>
</dbReference>
<dbReference type="EMBL" id="AWFF01000031">
    <property type="protein sequence ID" value="KCZ55337.1"/>
    <property type="molecule type" value="Genomic_DNA"/>
</dbReference>
<evidence type="ECO:0008006" key="4">
    <source>
        <dbReference type="Google" id="ProtNLM"/>
    </source>
</evidence>
<sequence>MTQPAHAYPTPRLRTAIWRGLRFRCPVCGKGHIFRAYLKQVDTCEVCGEPIGEIPAEDGPAWLTVLTLGPVLVALTLFISMSGWPMWVTLPISAGMVIGAVLAWLPRIKALVIAVLLVSNRD</sequence>
<evidence type="ECO:0000256" key="1">
    <source>
        <dbReference type="SAM" id="Phobius"/>
    </source>
</evidence>
<dbReference type="RefSeq" id="WP_034794373.1">
    <property type="nucleotide sequence ID" value="NZ_AWFF01000031.1"/>
</dbReference>
<dbReference type="AlphaFoldDB" id="A0A062UAK0"/>
<dbReference type="PATRIC" id="fig|1280946.3.peg.1277"/>
<dbReference type="Proteomes" id="UP000027037">
    <property type="component" value="Unassembled WGS sequence"/>
</dbReference>
<dbReference type="STRING" id="1280946.HY29_12440"/>
<proteinExistence type="predicted"/>
<gene>
    <name evidence="2" type="ORF">HY29_12440</name>
</gene>
<dbReference type="OrthoDB" id="9799456at2"/>
<dbReference type="Pfam" id="PF06170">
    <property type="entry name" value="DUF983"/>
    <property type="match status" value="1"/>
</dbReference>
<keyword evidence="3" id="KW-1185">Reference proteome</keyword>
<keyword evidence="1" id="KW-1133">Transmembrane helix</keyword>
<protein>
    <recommendedName>
        <fullName evidence="4">DUF983 domain-containing protein</fullName>
    </recommendedName>
</protein>
<keyword evidence="1" id="KW-0812">Transmembrane</keyword>
<evidence type="ECO:0000313" key="2">
    <source>
        <dbReference type="EMBL" id="KCZ55337.1"/>
    </source>
</evidence>